<dbReference type="PROSITE" id="PS50283">
    <property type="entry name" value="NA_SOLUT_SYMP_3"/>
    <property type="match status" value="1"/>
</dbReference>
<keyword evidence="4 14" id="KW-0812">Transmembrane</keyword>
<name>A0AAV1G0X6_XYRNO</name>
<evidence type="ECO:0000313" key="15">
    <source>
        <dbReference type="EMBL" id="CAJ1066840.1"/>
    </source>
</evidence>
<proteinExistence type="inferred from homology"/>
<keyword evidence="7 14" id="KW-1133">Transmembrane helix</keyword>
<evidence type="ECO:0000256" key="1">
    <source>
        <dbReference type="ARBA" id="ARBA00004141"/>
    </source>
</evidence>
<evidence type="ECO:0000256" key="2">
    <source>
        <dbReference type="ARBA" id="ARBA00006434"/>
    </source>
</evidence>
<feature type="transmembrane region" description="Helical" evidence="14">
    <location>
        <begin position="100"/>
        <end position="123"/>
    </location>
</feature>
<gene>
    <name evidence="15" type="ORF">XNOV1_A037780</name>
</gene>
<comment type="similarity">
    <text evidence="2 13">Belongs to the sodium:solute symporter (SSF) (TC 2.A.21) family.</text>
</comment>
<evidence type="ECO:0000256" key="7">
    <source>
        <dbReference type="ARBA" id="ARBA00022989"/>
    </source>
</evidence>
<dbReference type="PANTHER" id="PTHR45897:SF5">
    <property type="entry name" value="HIGH AFFINITY CHOLINE TRANSPORTER 1"/>
    <property type="match status" value="1"/>
</dbReference>
<feature type="transmembrane region" description="Helical" evidence="14">
    <location>
        <begin position="177"/>
        <end position="197"/>
    </location>
</feature>
<dbReference type="Pfam" id="PF00474">
    <property type="entry name" value="SSF"/>
    <property type="match status" value="1"/>
</dbReference>
<sequence>MVFHPHTNGGEAAQALPIVLQHLTPLFISIIGIGCMAAAVMSSADSALLSAASIFSSNIYKNILRPQASDREIQWVIRAAVVVVGIVGTSLTTLKNSIILFWFLGAEVAYIIVVPQLFCIIFFKISNGYGAVMGFLIGLVLRLLTGDPSLQLTPVIHFPGCTLEDGVYVQYSPVKTISMLSAVVSILTFSYLAAVLFNKGWLPEKWDVFQVKDGTAKQNEEKNGQKDIPQLEALEPMMNTSC</sequence>
<evidence type="ECO:0000256" key="6">
    <source>
        <dbReference type="ARBA" id="ARBA00022979"/>
    </source>
</evidence>
<accession>A0AAV1G0X6</accession>
<keyword evidence="6" id="KW-0530">Neurotransmitter biosynthesis</keyword>
<evidence type="ECO:0000256" key="13">
    <source>
        <dbReference type="RuleBase" id="RU362091"/>
    </source>
</evidence>
<dbReference type="GO" id="GO:0005307">
    <property type="term" value="F:choline:sodium symporter activity"/>
    <property type="evidence" value="ECO:0007669"/>
    <property type="project" value="TreeGrafter"/>
</dbReference>
<keyword evidence="5" id="KW-0769">Symport</keyword>
<evidence type="ECO:0000256" key="14">
    <source>
        <dbReference type="SAM" id="Phobius"/>
    </source>
</evidence>
<reference evidence="15" key="1">
    <citation type="submission" date="2023-08" db="EMBL/GenBank/DDBJ databases">
        <authorList>
            <person name="Alioto T."/>
            <person name="Alioto T."/>
            <person name="Gomez Garrido J."/>
        </authorList>
    </citation>
    <scope>NUCLEOTIDE SEQUENCE</scope>
</reference>
<dbReference type="InterPro" id="IPR038377">
    <property type="entry name" value="Na/Glc_symporter_sf"/>
</dbReference>
<evidence type="ECO:0000313" key="16">
    <source>
        <dbReference type="Proteomes" id="UP001178508"/>
    </source>
</evidence>
<dbReference type="GO" id="GO:0008292">
    <property type="term" value="P:acetylcholine biosynthetic process"/>
    <property type="evidence" value="ECO:0007669"/>
    <property type="project" value="TreeGrafter"/>
</dbReference>
<keyword evidence="3" id="KW-0813">Transport</keyword>
<keyword evidence="11" id="KW-0325">Glycoprotein</keyword>
<comment type="subcellular location">
    <subcellularLocation>
        <location evidence="1">Membrane</location>
        <topology evidence="1">Multi-pass membrane protein</topology>
    </subcellularLocation>
</comment>
<dbReference type="GO" id="GO:0005886">
    <property type="term" value="C:plasma membrane"/>
    <property type="evidence" value="ECO:0007669"/>
    <property type="project" value="TreeGrafter"/>
</dbReference>
<feature type="transmembrane region" description="Helical" evidence="14">
    <location>
        <begin position="128"/>
        <end position="145"/>
    </location>
</feature>
<feature type="transmembrane region" description="Helical" evidence="14">
    <location>
        <begin position="26"/>
        <end position="55"/>
    </location>
</feature>
<dbReference type="InterPro" id="IPR001734">
    <property type="entry name" value="Na/solute_symporter"/>
</dbReference>
<dbReference type="AlphaFoldDB" id="A0AAV1G0X6"/>
<keyword evidence="8" id="KW-0915">Sodium</keyword>
<keyword evidence="16" id="KW-1185">Reference proteome</keyword>
<evidence type="ECO:0000256" key="10">
    <source>
        <dbReference type="ARBA" id="ARBA00023136"/>
    </source>
</evidence>
<organism evidence="15 16">
    <name type="scientific">Xyrichtys novacula</name>
    <name type="common">Pearly razorfish</name>
    <name type="synonym">Hemipteronotus novacula</name>
    <dbReference type="NCBI Taxonomy" id="13765"/>
    <lineage>
        <taxon>Eukaryota</taxon>
        <taxon>Metazoa</taxon>
        <taxon>Chordata</taxon>
        <taxon>Craniata</taxon>
        <taxon>Vertebrata</taxon>
        <taxon>Euteleostomi</taxon>
        <taxon>Actinopterygii</taxon>
        <taxon>Neopterygii</taxon>
        <taxon>Teleostei</taxon>
        <taxon>Neoteleostei</taxon>
        <taxon>Acanthomorphata</taxon>
        <taxon>Eupercaria</taxon>
        <taxon>Labriformes</taxon>
        <taxon>Labridae</taxon>
        <taxon>Xyrichtys</taxon>
    </lineage>
</organism>
<dbReference type="Gene3D" id="1.20.1730.10">
    <property type="entry name" value="Sodium/glucose cotransporter"/>
    <property type="match status" value="1"/>
</dbReference>
<evidence type="ECO:0000256" key="4">
    <source>
        <dbReference type="ARBA" id="ARBA00022692"/>
    </source>
</evidence>
<evidence type="ECO:0000256" key="8">
    <source>
        <dbReference type="ARBA" id="ARBA00023053"/>
    </source>
</evidence>
<keyword evidence="9" id="KW-0406">Ion transport</keyword>
<evidence type="ECO:0000256" key="12">
    <source>
        <dbReference type="ARBA" id="ARBA00023201"/>
    </source>
</evidence>
<dbReference type="Proteomes" id="UP001178508">
    <property type="component" value="Chromosome 11"/>
</dbReference>
<evidence type="ECO:0000256" key="9">
    <source>
        <dbReference type="ARBA" id="ARBA00023065"/>
    </source>
</evidence>
<evidence type="ECO:0000256" key="11">
    <source>
        <dbReference type="ARBA" id="ARBA00023180"/>
    </source>
</evidence>
<feature type="transmembrane region" description="Helical" evidence="14">
    <location>
        <begin position="75"/>
        <end position="94"/>
    </location>
</feature>
<dbReference type="EMBL" id="OY660874">
    <property type="protein sequence ID" value="CAJ1066840.1"/>
    <property type="molecule type" value="Genomic_DNA"/>
</dbReference>
<keyword evidence="12" id="KW-0739">Sodium transport</keyword>
<keyword evidence="10 14" id="KW-0472">Membrane</keyword>
<dbReference type="PANTHER" id="PTHR45897">
    <property type="entry name" value="HIGH-AFFINITY CHOLINE TRANSPORTER 1"/>
    <property type="match status" value="1"/>
</dbReference>
<evidence type="ECO:0000256" key="5">
    <source>
        <dbReference type="ARBA" id="ARBA00022847"/>
    </source>
</evidence>
<evidence type="ECO:0000256" key="3">
    <source>
        <dbReference type="ARBA" id="ARBA00022448"/>
    </source>
</evidence>
<protein>
    <submittedName>
        <fullName evidence="15">High-affinity choline transporter 1-like isoform X3</fullName>
    </submittedName>
</protein>
<dbReference type="InterPro" id="IPR052244">
    <property type="entry name" value="Choline_transporter"/>
</dbReference>